<accession>A0A172YDI7</accession>
<feature type="signal peptide" evidence="1">
    <location>
        <begin position="1"/>
        <end position="32"/>
    </location>
</feature>
<dbReference type="Proteomes" id="UP000077875">
    <property type="component" value="Chromosome"/>
</dbReference>
<dbReference type="EMBL" id="CP015243">
    <property type="protein sequence ID" value="ANF57307.1"/>
    <property type="molecule type" value="Genomic_DNA"/>
</dbReference>
<feature type="domain" description="DUF4136" evidence="2">
    <location>
        <begin position="34"/>
        <end position="206"/>
    </location>
</feature>
<proteinExistence type="predicted"/>
<evidence type="ECO:0000256" key="1">
    <source>
        <dbReference type="SAM" id="SignalP"/>
    </source>
</evidence>
<dbReference type="AlphaFoldDB" id="A0A172YDI7"/>
<dbReference type="KEGG" id="haa:A5892_07380"/>
<evidence type="ECO:0000313" key="4">
    <source>
        <dbReference type="Proteomes" id="UP000077875"/>
    </source>
</evidence>
<dbReference type="Pfam" id="PF13590">
    <property type="entry name" value="DUF4136"/>
    <property type="match status" value="1"/>
</dbReference>
<sequence>MNTVMHSLIKRTLRGASVFAMLLVLGACSSVATQRDFDPNRNFASYHSWSWMDPAVTFTPDNPLTRSDLTRQRIDQALQQQLPAKGLLPAAAGTQPDMRIQASVAEIKRPVQTETLYDYYYGGWGPYGARGRYGPWGGPWGGPAYYRSQVSYYSSTLLQIDMYDGRDGQLIWRGRTEKGLGRLDNPDQRAQAIAELLADVLTEYPPVPR</sequence>
<reference evidence="3 4" key="1">
    <citation type="submission" date="2016-04" db="EMBL/GenBank/DDBJ databases">
        <title>Complete Genome Sequence of Halotalea alkalilenta IHB B 13600.</title>
        <authorList>
            <person name="Swarnkar M.K."/>
            <person name="Sharma A."/>
            <person name="Kaushal K."/>
            <person name="Soni R."/>
            <person name="Rana S."/>
            <person name="Singh A.K."/>
            <person name="Gulati A."/>
        </authorList>
    </citation>
    <scope>NUCLEOTIDE SEQUENCE [LARGE SCALE GENOMIC DNA]</scope>
    <source>
        <strain evidence="3 4">IHB B 13600</strain>
    </source>
</reference>
<dbReference type="InterPro" id="IPR025411">
    <property type="entry name" value="DUF4136"/>
</dbReference>
<dbReference type="Gene3D" id="3.30.160.670">
    <property type="match status" value="1"/>
</dbReference>
<protein>
    <recommendedName>
        <fullName evidence="2">DUF4136 domain-containing protein</fullName>
    </recommendedName>
</protein>
<dbReference type="RefSeq" id="WP_082890323.1">
    <property type="nucleotide sequence ID" value="NZ_CP015243.1"/>
</dbReference>
<organism evidence="3 4">
    <name type="scientific">Halotalea alkalilenta</name>
    <dbReference type="NCBI Taxonomy" id="376489"/>
    <lineage>
        <taxon>Bacteria</taxon>
        <taxon>Pseudomonadati</taxon>
        <taxon>Pseudomonadota</taxon>
        <taxon>Gammaproteobacteria</taxon>
        <taxon>Oceanospirillales</taxon>
        <taxon>Halomonadaceae</taxon>
        <taxon>Halotalea</taxon>
    </lineage>
</organism>
<feature type="chain" id="PRO_5008004630" description="DUF4136 domain-containing protein" evidence="1">
    <location>
        <begin position="33"/>
        <end position="209"/>
    </location>
</feature>
<evidence type="ECO:0000259" key="2">
    <source>
        <dbReference type="Pfam" id="PF13590"/>
    </source>
</evidence>
<gene>
    <name evidence="3" type="ORF">A5892_07380</name>
</gene>
<dbReference type="STRING" id="376489.A5892_07380"/>
<evidence type="ECO:0000313" key="3">
    <source>
        <dbReference type="EMBL" id="ANF57307.1"/>
    </source>
</evidence>
<name>A0A172YDI7_9GAMM</name>
<keyword evidence="1" id="KW-0732">Signal</keyword>
<keyword evidence="4" id="KW-1185">Reference proteome</keyword>